<dbReference type="EMBL" id="OW240913">
    <property type="protein sequence ID" value="CAH2248929.1"/>
    <property type="molecule type" value="Genomic_DNA"/>
</dbReference>
<accession>A0AAD1RCZ8</accession>
<dbReference type="AlphaFoldDB" id="A0AAD1RCZ8"/>
<organism evidence="1 2">
    <name type="scientific">Pelobates cultripes</name>
    <name type="common">Western spadefoot toad</name>
    <dbReference type="NCBI Taxonomy" id="61616"/>
    <lineage>
        <taxon>Eukaryota</taxon>
        <taxon>Metazoa</taxon>
        <taxon>Chordata</taxon>
        <taxon>Craniata</taxon>
        <taxon>Vertebrata</taxon>
        <taxon>Euteleostomi</taxon>
        <taxon>Amphibia</taxon>
        <taxon>Batrachia</taxon>
        <taxon>Anura</taxon>
        <taxon>Pelobatoidea</taxon>
        <taxon>Pelobatidae</taxon>
        <taxon>Pelobates</taxon>
    </lineage>
</organism>
<reference evidence="1" key="1">
    <citation type="submission" date="2022-03" db="EMBL/GenBank/DDBJ databases">
        <authorList>
            <person name="Alioto T."/>
            <person name="Alioto T."/>
            <person name="Gomez Garrido J."/>
        </authorList>
    </citation>
    <scope>NUCLEOTIDE SEQUENCE</scope>
</reference>
<evidence type="ECO:0000313" key="2">
    <source>
        <dbReference type="Proteomes" id="UP001295444"/>
    </source>
</evidence>
<protein>
    <submittedName>
        <fullName evidence="1">Uncharacterized protein</fullName>
    </submittedName>
</protein>
<sequence length="242" mass="27295">MFQSTINGHIWKRKPPRVAQNSMGLPYDRGGLGLPIIRGYYRATTLAQSIRLLQPKNAGFQPLWLELENACLRPYDLTHSLWTHSYPPPTTKPKLRCTEFQIRSWVSWGKHIVGTATLLRSAPVETLGALSTDLSLKTWADKGIARVGDLCEGSEIIPFPTLQQKYSLSTRDMFLYLRVKSVLLTALNRGLDPNPQGALQPQQILSHTMLRHHPPRPYCRETFLYDQMGGGTGNFDSFSTMA</sequence>
<evidence type="ECO:0000313" key="1">
    <source>
        <dbReference type="EMBL" id="CAH2248929.1"/>
    </source>
</evidence>
<gene>
    <name evidence="1" type="ORF">PECUL_23A010948</name>
</gene>
<proteinExistence type="predicted"/>
<keyword evidence="2" id="KW-1185">Reference proteome</keyword>
<dbReference type="Proteomes" id="UP001295444">
    <property type="component" value="Chromosome 02"/>
</dbReference>
<name>A0AAD1RCZ8_PELCU</name>